<name>A0A699GI53_TANCI</name>
<dbReference type="AlphaFoldDB" id="A0A699GI53"/>
<comment type="caution">
    <text evidence="1">The sequence shown here is derived from an EMBL/GenBank/DDBJ whole genome shotgun (WGS) entry which is preliminary data.</text>
</comment>
<accession>A0A699GI53</accession>
<protein>
    <submittedName>
        <fullName evidence="1">Uncharacterized protein</fullName>
    </submittedName>
</protein>
<sequence length="405" mass="44345">MSKRFGILFLLRSFHQADEAVKQVSDVSRAGRGFRVALEAERRRIGALETLQRTVEQRHVGHAAVGRQGVRVHGKAVVLGRDQHLFAVQVLHRVVGAVVAELHFQGGRARRQAQDLVAEANAEQRHFFCHQLARGGNRVIARLRVTRTVGQEHAVRVQRQHVGGRRLRRHHGDLAAARGEHAQDVALDAVVERHHVEFLVGGGQLAVALAQRPFGVDEFVRGLHRHDLRQVHAVQARERTGQVQRLRRRRLIALRAHQDGAGLRALFAQDAGQLAGIDTGDGDDVLGLQVVGQRLGGAEIRCQQRQVADDQTGGVDFGGLDVFGIDAVVADVRIRQGDDLAAVGWIGKDLLVTGHGSIENHFPGGVTGSADRKTFEDGSVSEGQDGWNGGARKKWRQGQLLIKLP</sequence>
<dbReference type="EMBL" id="BKCJ010000006">
    <property type="protein sequence ID" value="GEU28458.1"/>
    <property type="molecule type" value="Genomic_DNA"/>
</dbReference>
<gene>
    <name evidence="1" type="ORF">Tci_000436</name>
</gene>
<evidence type="ECO:0000313" key="1">
    <source>
        <dbReference type="EMBL" id="GEU28458.1"/>
    </source>
</evidence>
<organism evidence="1">
    <name type="scientific">Tanacetum cinerariifolium</name>
    <name type="common">Dalmatian daisy</name>
    <name type="synonym">Chrysanthemum cinerariifolium</name>
    <dbReference type="NCBI Taxonomy" id="118510"/>
    <lineage>
        <taxon>Eukaryota</taxon>
        <taxon>Viridiplantae</taxon>
        <taxon>Streptophyta</taxon>
        <taxon>Embryophyta</taxon>
        <taxon>Tracheophyta</taxon>
        <taxon>Spermatophyta</taxon>
        <taxon>Magnoliopsida</taxon>
        <taxon>eudicotyledons</taxon>
        <taxon>Gunneridae</taxon>
        <taxon>Pentapetalae</taxon>
        <taxon>asterids</taxon>
        <taxon>campanulids</taxon>
        <taxon>Asterales</taxon>
        <taxon>Asteraceae</taxon>
        <taxon>Asteroideae</taxon>
        <taxon>Anthemideae</taxon>
        <taxon>Anthemidinae</taxon>
        <taxon>Tanacetum</taxon>
    </lineage>
</organism>
<reference evidence="1" key="1">
    <citation type="journal article" date="2019" name="Sci. Rep.">
        <title>Draft genome of Tanacetum cinerariifolium, the natural source of mosquito coil.</title>
        <authorList>
            <person name="Yamashiro T."/>
            <person name="Shiraishi A."/>
            <person name="Satake H."/>
            <person name="Nakayama K."/>
        </authorList>
    </citation>
    <scope>NUCLEOTIDE SEQUENCE</scope>
</reference>
<proteinExistence type="predicted"/>